<feature type="region of interest" description="Disordered" evidence="1">
    <location>
        <begin position="26"/>
        <end position="82"/>
    </location>
</feature>
<feature type="region of interest" description="Disordered" evidence="1">
    <location>
        <begin position="265"/>
        <end position="299"/>
    </location>
</feature>
<gene>
    <name evidence="3" type="ORF">G3I66_40610</name>
</gene>
<organism evidence="3 4">
    <name type="scientific">Streptomyces rubrogriseus</name>
    <dbReference type="NCBI Taxonomy" id="194673"/>
    <lineage>
        <taxon>Bacteria</taxon>
        <taxon>Bacillati</taxon>
        <taxon>Actinomycetota</taxon>
        <taxon>Actinomycetes</taxon>
        <taxon>Kitasatosporales</taxon>
        <taxon>Streptomycetaceae</taxon>
        <taxon>Streptomyces</taxon>
        <taxon>Streptomyces violaceoruber group</taxon>
    </lineage>
</organism>
<evidence type="ECO:0000256" key="1">
    <source>
        <dbReference type="SAM" id="MobiDB-lite"/>
    </source>
</evidence>
<feature type="compositionally biased region" description="Low complexity" evidence="1">
    <location>
        <begin position="36"/>
        <end position="75"/>
    </location>
</feature>
<accession>A0A6G3TS30</accession>
<feature type="chain" id="PRO_5026157509" description="Lipoprotein" evidence="2">
    <location>
        <begin position="22"/>
        <end position="299"/>
    </location>
</feature>
<sequence>MRRRARRTALTALLLAAGATACLTGCQSGQDGDGTSDGAARSTASGGSSAASPSATAPGSTAAPAEASASGSGPSPDEPFAGLTGAEISERALKATTGARSLRMTGSVPDDESGGTIEIDLALDRRGDCAGTMGMDGQGKAELIKTGDTVYLKYDERFLRAQSKGEPQADTEALVSLLAGRWTSMSADGADAKEMAGFCDLDKLLEDAGGSGDDAPTKVTRGRATTVDGKPAFTLYETDGSTRNTVYVATEGKPYLLRFESGSKQEPGALSFTGYDEPVPAESPAGEVLDLDGLDGTSA</sequence>
<keyword evidence="2" id="KW-0732">Signal</keyword>
<evidence type="ECO:0000313" key="4">
    <source>
        <dbReference type="Proteomes" id="UP000475666"/>
    </source>
</evidence>
<proteinExistence type="predicted"/>
<dbReference type="AlphaFoldDB" id="A0A6G3TS30"/>
<evidence type="ECO:0008006" key="5">
    <source>
        <dbReference type="Google" id="ProtNLM"/>
    </source>
</evidence>
<evidence type="ECO:0000256" key="2">
    <source>
        <dbReference type="SAM" id="SignalP"/>
    </source>
</evidence>
<dbReference type="EMBL" id="JAAGMQ010001187">
    <property type="protein sequence ID" value="NEC39393.1"/>
    <property type="molecule type" value="Genomic_DNA"/>
</dbReference>
<dbReference type="RefSeq" id="WP_164279447.1">
    <property type="nucleotide sequence ID" value="NZ_JAAGMQ010001187.1"/>
</dbReference>
<comment type="caution">
    <text evidence="3">The sequence shown here is derived from an EMBL/GenBank/DDBJ whole genome shotgun (WGS) entry which is preliminary data.</text>
</comment>
<reference evidence="3 4" key="1">
    <citation type="submission" date="2020-01" db="EMBL/GenBank/DDBJ databases">
        <title>Insect and environment-associated Actinomycetes.</title>
        <authorList>
            <person name="Currrie C."/>
            <person name="Chevrette M."/>
            <person name="Carlson C."/>
            <person name="Stubbendieck R."/>
            <person name="Wendt-Pienkowski E."/>
        </authorList>
    </citation>
    <scope>NUCLEOTIDE SEQUENCE [LARGE SCALE GENOMIC DNA]</scope>
    <source>
        <strain evidence="3 4">SID7739</strain>
    </source>
</reference>
<evidence type="ECO:0000313" key="3">
    <source>
        <dbReference type="EMBL" id="NEC39393.1"/>
    </source>
</evidence>
<name>A0A6G3TS30_9ACTN</name>
<dbReference type="Proteomes" id="UP000475666">
    <property type="component" value="Unassembled WGS sequence"/>
</dbReference>
<feature type="signal peptide" evidence="2">
    <location>
        <begin position="1"/>
        <end position="21"/>
    </location>
</feature>
<dbReference type="Gene3D" id="2.50.20.20">
    <property type="match status" value="1"/>
</dbReference>
<protein>
    <recommendedName>
        <fullName evidence="5">Lipoprotein</fullName>
    </recommendedName>
</protein>
<dbReference type="PROSITE" id="PS51257">
    <property type="entry name" value="PROKAR_LIPOPROTEIN"/>
    <property type="match status" value="1"/>
</dbReference>